<evidence type="ECO:0000256" key="3">
    <source>
        <dbReference type="SAM" id="MobiDB-lite"/>
    </source>
</evidence>
<dbReference type="AlphaFoldDB" id="A0A167K6B9"/>
<dbReference type="Proteomes" id="UP000076863">
    <property type="component" value="Unassembled WGS sequence"/>
</dbReference>
<keyword evidence="6" id="KW-1185">Reference proteome</keyword>
<dbReference type="PANTHER" id="PTHR37534">
    <property type="entry name" value="TRANSCRIPTIONAL ACTIVATOR PROTEIN UGA3"/>
    <property type="match status" value="1"/>
</dbReference>
<dbReference type="InterPro" id="IPR036864">
    <property type="entry name" value="Zn2-C6_fun-type_DNA-bd_sf"/>
</dbReference>
<proteinExistence type="predicted"/>
<feature type="domain" description="Zn(2)-C6 fungal-type" evidence="4">
    <location>
        <begin position="111"/>
        <end position="141"/>
    </location>
</feature>
<dbReference type="OrthoDB" id="5386330at2759"/>
<dbReference type="CDD" id="cd00067">
    <property type="entry name" value="GAL4"/>
    <property type="match status" value="1"/>
</dbReference>
<evidence type="ECO:0000259" key="4">
    <source>
        <dbReference type="Pfam" id="PF00172"/>
    </source>
</evidence>
<protein>
    <submittedName>
        <fullName evidence="5">C6 zinc finger domain protein</fullName>
    </submittedName>
</protein>
<dbReference type="Gene3D" id="4.10.240.10">
    <property type="entry name" value="Zn(2)-C6 fungal-type DNA-binding domain"/>
    <property type="match status" value="1"/>
</dbReference>
<dbReference type="Pfam" id="PF11951">
    <property type="entry name" value="Fungal_trans_2"/>
    <property type="match status" value="1"/>
</dbReference>
<dbReference type="GO" id="GO:0045944">
    <property type="term" value="P:positive regulation of transcription by RNA polymerase II"/>
    <property type="evidence" value="ECO:0007669"/>
    <property type="project" value="TreeGrafter"/>
</dbReference>
<evidence type="ECO:0000256" key="1">
    <source>
        <dbReference type="ARBA" id="ARBA00004123"/>
    </source>
</evidence>
<dbReference type="PANTHER" id="PTHR37534:SF7">
    <property type="entry name" value="TRANSCRIPTIONAL ACTIVATOR PROTEIN UGA3"/>
    <property type="match status" value="1"/>
</dbReference>
<evidence type="ECO:0000313" key="5">
    <source>
        <dbReference type="EMBL" id="OAA51277.1"/>
    </source>
</evidence>
<sequence length="639" mass="69498">MAPAKAAELRHTTPLAPAVRGRDNGREPSSSSSSTSSVSGSVAVIASPPTENEGTSPPRQKRWATKTRTGCITCRYVHPPPTPEACIAHAGHGAAVRVNSLTLLVLTASIRRVKCDEAKPMCNRCMTSGRMCDGYKSPPQKPSKQSASTASDGVPEPRINGNDSAQSLYLTGSRSRTTGLGSNGSFPLLLVPSSIDTGGDAKMNQYRALISFIFAADYRTILPSLMANQLDDTVGAFMPTAGNLGCKTSFITFIFSNRIADAAKKRGTLRSPEDMPHDQYLWTAFHASMSTMLAVINERLSSPDGPTNDSVFVRIVDLLSIDLTLLGSTWKAHLHGYGALYKMRGGYKRLSKIIKSFDYQFQYVFMLHVLTSTTTPAAQMLTIFDDLTPEETHHVFTFTLYTDVPCSSHVFADLIRINRLRALVAGGASVQSFVLPAARQVYKHIAEFSITDWEEPYGVPDKPEARLLCRIFQKAVLLYGLLTLPPLSLPPTTTTMTMTMTTPADDDEESSNLTSAEVSGSEAGIDDGEPLHDGYADPAPEPSTDTLRVEILALIREVLPLIAERPTSLAWPLAVLAVTLTGQGDAAERDFVTQTLRRISTHRDAYYGPTLCLDKLHKFWASGKTGWEDCYDEACSVMA</sequence>
<dbReference type="InterPro" id="IPR021858">
    <property type="entry name" value="Fun_TF"/>
</dbReference>
<feature type="region of interest" description="Disordered" evidence="3">
    <location>
        <begin position="135"/>
        <end position="166"/>
    </location>
</feature>
<dbReference type="Pfam" id="PF00172">
    <property type="entry name" value="Zn_clus"/>
    <property type="match status" value="1"/>
</dbReference>
<name>A0A167K6B9_9HYPO</name>
<feature type="region of interest" description="Disordered" evidence="3">
    <location>
        <begin position="1"/>
        <end position="64"/>
    </location>
</feature>
<evidence type="ECO:0000256" key="2">
    <source>
        <dbReference type="ARBA" id="ARBA00023242"/>
    </source>
</evidence>
<feature type="region of interest" description="Disordered" evidence="3">
    <location>
        <begin position="502"/>
        <end position="528"/>
    </location>
</feature>
<dbReference type="GO" id="GO:0000976">
    <property type="term" value="F:transcription cis-regulatory region binding"/>
    <property type="evidence" value="ECO:0007669"/>
    <property type="project" value="TreeGrafter"/>
</dbReference>
<organism evidence="5 6">
    <name type="scientific">Beauveria brongniartii RCEF 3172</name>
    <dbReference type="NCBI Taxonomy" id="1081107"/>
    <lineage>
        <taxon>Eukaryota</taxon>
        <taxon>Fungi</taxon>
        <taxon>Dikarya</taxon>
        <taxon>Ascomycota</taxon>
        <taxon>Pezizomycotina</taxon>
        <taxon>Sordariomycetes</taxon>
        <taxon>Hypocreomycetidae</taxon>
        <taxon>Hypocreales</taxon>
        <taxon>Cordycipitaceae</taxon>
        <taxon>Beauveria</taxon>
        <taxon>Beauveria brongniartii</taxon>
    </lineage>
</organism>
<reference evidence="5 6" key="1">
    <citation type="journal article" date="2016" name="Genome Biol. Evol.">
        <title>Divergent and convergent evolution of fungal pathogenicity.</title>
        <authorList>
            <person name="Shang Y."/>
            <person name="Xiao G."/>
            <person name="Zheng P."/>
            <person name="Cen K."/>
            <person name="Zhan S."/>
            <person name="Wang C."/>
        </authorList>
    </citation>
    <scope>NUCLEOTIDE SEQUENCE [LARGE SCALE GENOMIC DNA]</scope>
    <source>
        <strain evidence="5 6">RCEF 3172</strain>
    </source>
</reference>
<comment type="subcellular location">
    <subcellularLocation>
        <location evidence="1">Nucleus</location>
    </subcellularLocation>
</comment>
<feature type="compositionally biased region" description="Low complexity" evidence="3">
    <location>
        <begin position="29"/>
        <end position="47"/>
    </location>
</feature>
<feature type="compositionally biased region" description="Low complexity" evidence="3">
    <location>
        <begin position="136"/>
        <end position="146"/>
    </location>
</feature>
<accession>A0A167K6B9</accession>
<dbReference type="GO" id="GO:0005634">
    <property type="term" value="C:nucleus"/>
    <property type="evidence" value="ECO:0007669"/>
    <property type="project" value="UniProtKB-SubCell"/>
</dbReference>
<dbReference type="InterPro" id="IPR001138">
    <property type="entry name" value="Zn2Cys6_DnaBD"/>
</dbReference>
<gene>
    <name evidence="5" type="ORF">BBO_01224</name>
</gene>
<evidence type="ECO:0000313" key="6">
    <source>
        <dbReference type="Proteomes" id="UP000076863"/>
    </source>
</evidence>
<dbReference type="GO" id="GO:0008270">
    <property type="term" value="F:zinc ion binding"/>
    <property type="evidence" value="ECO:0007669"/>
    <property type="project" value="InterPro"/>
</dbReference>
<dbReference type="EMBL" id="AZHA01000002">
    <property type="protein sequence ID" value="OAA51277.1"/>
    <property type="molecule type" value="Genomic_DNA"/>
</dbReference>
<comment type="caution">
    <text evidence="5">The sequence shown here is derived from an EMBL/GenBank/DDBJ whole genome shotgun (WGS) entry which is preliminary data.</text>
</comment>
<feature type="compositionally biased region" description="Polar residues" evidence="3">
    <location>
        <begin position="49"/>
        <end position="58"/>
    </location>
</feature>
<dbReference type="SUPFAM" id="SSF57701">
    <property type="entry name" value="Zn2/Cys6 DNA-binding domain"/>
    <property type="match status" value="1"/>
</dbReference>
<dbReference type="GO" id="GO:0000981">
    <property type="term" value="F:DNA-binding transcription factor activity, RNA polymerase II-specific"/>
    <property type="evidence" value="ECO:0007669"/>
    <property type="project" value="InterPro"/>
</dbReference>
<keyword evidence="2" id="KW-0539">Nucleus</keyword>